<proteinExistence type="predicted"/>
<keyword evidence="3" id="KW-1185">Reference proteome</keyword>
<evidence type="ECO:0000256" key="1">
    <source>
        <dbReference type="SAM" id="MobiDB-lite"/>
    </source>
</evidence>
<name>A0A0C9N799_9FUNG</name>
<evidence type="ECO:0000313" key="2">
    <source>
        <dbReference type="EMBL" id="GAN10518.1"/>
    </source>
</evidence>
<reference evidence="2" key="1">
    <citation type="submission" date="2014-09" db="EMBL/GenBank/DDBJ databases">
        <title>Draft genome sequence of an oleaginous Mucoromycotina fungus Mucor ambiguus NBRC6742.</title>
        <authorList>
            <person name="Takeda I."/>
            <person name="Yamane N."/>
            <person name="Morita T."/>
            <person name="Tamano K."/>
            <person name="Machida M."/>
            <person name="Baker S."/>
            <person name="Koike H."/>
        </authorList>
    </citation>
    <scope>NUCLEOTIDE SEQUENCE</scope>
    <source>
        <strain evidence="2">NBRC 6742</strain>
    </source>
</reference>
<feature type="compositionally biased region" description="Acidic residues" evidence="1">
    <location>
        <begin position="18"/>
        <end position="28"/>
    </location>
</feature>
<feature type="region of interest" description="Disordered" evidence="1">
    <location>
        <begin position="1"/>
        <end position="28"/>
    </location>
</feature>
<sequence>MPDSVIIQEQKGDTLNDASDDDMNEEEDDTNINMANAEKEAAVSFMPLQEALQKMKRQVRLQRRKVKQLQKDKKNKD</sequence>
<organism evidence="2">
    <name type="scientific">Mucor ambiguus</name>
    <dbReference type="NCBI Taxonomy" id="91626"/>
    <lineage>
        <taxon>Eukaryota</taxon>
        <taxon>Fungi</taxon>
        <taxon>Fungi incertae sedis</taxon>
        <taxon>Mucoromycota</taxon>
        <taxon>Mucoromycotina</taxon>
        <taxon>Mucoromycetes</taxon>
        <taxon>Mucorales</taxon>
        <taxon>Mucorineae</taxon>
        <taxon>Mucoraceae</taxon>
        <taxon>Mucor</taxon>
    </lineage>
</organism>
<dbReference type="Proteomes" id="UP000053815">
    <property type="component" value="Unassembled WGS sequence"/>
</dbReference>
<gene>
    <name evidence="2" type="ORF">MAM1_0364c10059</name>
</gene>
<evidence type="ECO:0000313" key="3">
    <source>
        <dbReference type="Proteomes" id="UP000053815"/>
    </source>
</evidence>
<dbReference type="EMBL" id="DF836653">
    <property type="protein sequence ID" value="GAN10518.1"/>
    <property type="molecule type" value="Genomic_DNA"/>
</dbReference>
<feature type="region of interest" description="Disordered" evidence="1">
    <location>
        <begin position="56"/>
        <end position="77"/>
    </location>
</feature>
<protein>
    <submittedName>
        <fullName evidence="2">Uncharacterized protein</fullName>
    </submittedName>
</protein>
<dbReference type="AlphaFoldDB" id="A0A0C9N799"/>
<accession>A0A0C9N799</accession>
<feature type="compositionally biased region" description="Basic residues" evidence="1">
    <location>
        <begin position="56"/>
        <end position="68"/>
    </location>
</feature>